<evidence type="ECO:0000313" key="1">
    <source>
        <dbReference type="EnsemblMetazoa" id="CLYHEMP009956.1"/>
    </source>
</evidence>
<sequence>MNPTLVPTPFKPDPNLNIIKDLPEGEEMVEAVLHRLADRVRIRRIQLFPLFEDYDRVHNGTVSRSQLHRVLSELELGSLVSAREFHVLYEKFDIVIGGKHDFNYTQFCDVLNNYACFDPNIP</sequence>
<dbReference type="RefSeq" id="XP_066914949.1">
    <property type="nucleotide sequence ID" value="XM_067058848.1"/>
</dbReference>
<dbReference type="AlphaFoldDB" id="A0A7M5WLQ1"/>
<dbReference type="EnsemblMetazoa" id="CLYHEMT009956.1">
    <property type="protein sequence ID" value="CLYHEMP009956.1"/>
    <property type="gene ID" value="CLYHEMG009956"/>
</dbReference>
<proteinExistence type="predicted"/>
<dbReference type="Proteomes" id="UP000594262">
    <property type="component" value="Unplaced"/>
</dbReference>
<dbReference type="GeneID" id="136802132"/>
<name>A0A7M5WLQ1_9CNID</name>
<dbReference type="SUPFAM" id="SSF47473">
    <property type="entry name" value="EF-hand"/>
    <property type="match status" value="1"/>
</dbReference>
<evidence type="ECO:0008006" key="3">
    <source>
        <dbReference type="Google" id="ProtNLM"/>
    </source>
</evidence>
<protein>
    <recommendedName>
        <fullName evidence="3">EF-hand domain-containing protein</fullName>
    </recommendedName>
</protein>
<keyword evidence="2" id="KW-1185">Reference proteome</keyword>
<reference evidence="1" key="1">
    <citation type="submission" date="2021-01" db="UniProtKB">
        <authorList>
            <consortium name="EnsemblMetazoa"/>
        </authorList>
    </citation>
    <scope>IDENTIFICATION</scope>
</reference>
<dbReference type="InterPro" id="IPR011992">
    <property type="entry name" value="EF-hand-dom_pair"/>
</dbReference>
<accession>A0A7M5WLQ1</accession>
<evidence type="ECO:0000313" key="2">
    <source>
        <dbReference type="Proteomes" id="UP000594262"/>
    </source>
</evidence>
<dbReference type="Gene3D" id="1.10.238.10">
    <property type="entry name" value="EF-hand"/>
    <property type="match status" value="1"/>
</dbReference>
<organism evidence="1 2">
    <name type="scientific">Clytia hemisphaerica</name>
    <dbReference type="NCBI Taxonomy" id="252671"/>
    <lineage>
        <taxon>Eukaryota</taxon>
        <taxon>Metazoa</taxon>
        <taxon>Cnidaria</taxon>
        <taxon>Hydrozoa</taxon>
        <taxon>Hydroidolina</taxon>
        <taxon>Leptothecata</taxon>
        <taxon>Obeliida</taxon>
        <taxon>Clytiidae</taxon>
        <taxon>Clytia</taxon>
    </lineage>
</organism>
<dbReference type="OrthoDB" id="272072at2759"/>